<feature type="compositionally biased region" description="Acidic residues" evidence="1">
    <location>
        <begin position="997"/>
        <end position="1012"/>
    </location>
</feature>
<feature type="compositionally biased region" description="Basic and acidic residues" evidence="1">
    <location>
        <begin position="815"/>
        <end position="829"/>
    </location>
</feature>
<evidence type="ECO:0008006" key="4">
    <source>
        <dbReference type="Google" id="ProtNLM"/>
    </source>
</evidence>
<feature type="region of interest" description="Disordered" evidence="1">
    <location>
        <begin position="715"/>
        <end position="1097"/>
    </location>
</feature>
<feature type="compositionally biased region" description="Polar residues" evidence="1">
    <location>
        <begin position="841"/>
        <end position="851"/>
    </location>
</feature>
<feature type="compositionally biased region" description="Basic and acidic residues" evidence="1">
    <location>
        <begin position="1013"/>
        <end position="1022"/>
    </location>
</feature>
<evidence type="ECO:0000256" key="1">
    <source>
        <dbReference type="SAM" id="MobiDB-lite"/>
    </source>
</evidence>
<feature type="compositionally biased region" description="Polar residues" evidence="1">
    <location>
        <begin position="792"/>
        <end position="812"/>
    </location>
</feature>
<organism evidence="2 3">
    <name type="scientific">Postia placenta MAD-698-R-SB12</name>
    <dbReference type="NCBI Taxonomy" id="670580"/>
    <lineage>
        <taxon>Eukaryota</taxon>
        <taxon>Fungi</taxon>
        <taxon>Dikarya</taxon>
        <taxon>Basidiomycota</taxon>
        <taxon>Agaricomycotina</taxon>
        <taxon>Agaricomycetes</taxon>
        <taxon>Polyporales</taxon>
        <taxon>Adustoporiaceae</taxon>
        <taxon>Rhodonia</taxon>
    </lineage>
</organism>
<feature type="compositionally biased region" description="Low complexity" evidence="1">
    <location>
        <begin position="946"/>
        <end position="960"/>
    </location>
</feature>
<evidence type="ECO:0000313" key="3">
    <source>
        <dbReference type="Proteomes" id="UP000194127"/>
    </source>
</evidence>
<protein>
    <recommendedName>
        <fullName evidence="4">Telomere-associated protein Rif1 N-terminal domain-containing protein</fullName>
    </recommendedName>
</protein>
<keyword evidence="3" id="KW-1185">Reference proteome</keyword>
<feature type="compositionally biased region" description="Basic residues" evidence="1">
    <location>
        <begin position="1086"/>
        <end position="1095"/>
    </location>
</feature>
<feature type="compositionally biased region" description="Basic and acidic residues" evidence="1">
    <location>
        <begin position="866"/>
        <end position="880"/>
    </location>
</feature>
<proteinExistence type="predicted"/>
<gene>
    <name evidence="2" type="ORF">POSPLADRAFT_1048228</name>
</gene>
<accession>A0A1X6MU13</accession>
<dbReference type="RefSeq" id="XP_024336544.1">
    <property type="nucleotide sequence ID" value="XM_024479468.1"/>
</dbReference>
<dbReference type="Proteomes" id="UP000194127">
    <property type="component" value="Unassembled WGS sequence"/>
</dbReference>
<dbReference type="InterPro" id="IPR016024">
    <property type="entry name" value="ARM-type_fold"/>
</dbReference>
<dbReference type="EMBL" id="KZ110601">
    <property type="protein sequence ID" value="OSX59750.1"/>
    <property type="molecule type" value="Genomic_DNA"/>
</dbReference>
<feature type="compositionally biased region" description="Low complexity" evidence="1">
    <location>
        <begin position="1070"/>
        <end position="1085"/>
    </location>
</feature>
<dbReference type="OrthoDB" id="3259617at2759"/>
<dbReference type="SUPFAM" id="SSF48371">
    <property type="entry name" value="ARM repeat"/>
    <property type="match status" value="1"/>
</dbReference>
<dbReference type="GeneID" id="36324418"/>
<evidence type="ECO:0000313" key="2">
    <source>
        <dbReference type="EMBL" id="OSX59750.1"/>
    </source>
</evidence>
<feature type="compositionally biased region" description="Low complexity" evidence="1">
    <location>
        <begin position="901"/>
        <end position="930"/>
    </location>
</feature>
<name>A0A1X6MU13_9APHY</name>
<dbReference type="AlphaFoldDB" id="A0A1X6MU13"/>
<reference evidence="2 3" key="1">
    <citation type="submission" date="2017-04" db="EMBL/GenBank/DDBJ databases">
        <title>Genome Sequence of the Model Brown-Rot Fungus Postia placenta SB12.</title>
        <authorList>
            <consortium name="DOE Joint Genome Institute"/>
            <person name="Gaskell J."/>
            <person name="Kersten P."/>
            <person name="Larrondo L.F."/>
            <person name="Canessa P."/>
            <person name="Martinez D."/>
            <person name="Hibbett D."/>
            <person name="Schmoll M."/>
            <person name="Kubicek C.P."/>
            <person name="Martinez A.T."/>
            <person name="Yadav J."/>
            <person name="Master E."/>
            <person name="Magnuson J.K."/>
            <person name="James T."/>
            <person name="Yaver D."/>
            <person name="Berka R."/>
            <person name="Labutti K."/>
            <person name="Lipzen A."/>
            <person name="Aerts A."/>
            <person name="Barry K."/>
            <person name="Henrissat B."/>
            <person name="Blanchette R."/>
            <person name="Grigoriev I."/>
            <person name="Cullen D."/>
        </authorList>
    </citation>
    <scope>NUCLEOTIDE SEQUENCE [LARGE SCALE GENOMIC DNA]</scope>
    <source>
        <strain evidence="2 3">MAD-698-R-SB12</strain>
    </source>
</reference>
<sequence>MSSVSHATEHNIGSEAPLYFASPISTLLESREDENIQHITLHDLAEAYSLFVNRIERIAVALSDVNCTSSALRCVKENALVIAQCLRRDIGRAFIDPFPENSQLDPMQLSQEASLKYMKLARDLTLVSQHALQVVACLFRFPALMSAFQRMLDDVLAVITTPLPTPNSSKTRAIAIWTLSVLNLPIASLHARRRQLCDTIQKTIASSDVDICVADGMQPQLSTLIVSALESNCQQTVGRGPSWACVVLASLVILSDRQCFTHTRTIRLIVRSLAHSKRHQQRSEHRYGVGVALAAYLLSLPPGDALFGDQLLSSTVLAVAKRMVEDEDEIVHAEGKSVLLRLVSAIGTSTIQSSTTSIVISKEHGCPEDILVEELLDGTVLKADEEHLSTIITTTGKLDVTCIRQYAEVEIVQHWSSLLEIWLSCVRRSASQTSMDNPLDSHLLHIWQALLLVHAQLTQEFGHLTTPPGFANRLVDIISQVMHPASDALPNVQLVLLTLLKQLVVLSQHYDLTQEDVKTCWGDICASLILADSPEILHKLATSNEAANEAELTRALVVALSEGLYAWIRDEGEILTEDEYNRVIAPLYQSTLHRLRGLSAPADVLHVLAPFLCSAFGHIPSPALGPAAFKDFWDHIRPTLRPDQSIPAEIKKILVPCYEFLEGTVPPDVLIYSESQSQSQYQTRRIQSVVPETPPMEFGNDTTRLVEDDVVMADAHSPVSHSERPPIQQTVDNPDDVVSTIPTSEHVSNDVGQPLKEGGSPDAPLFPSPREVTQPGSQEQEPTLAEDPVDVGSSSSPAGQLNQRSVSDTFRPSASRRDWSGGRNLELHQRNRAQSDPIPESSHSGVPQSLPTMRKRALRTSIGSADHNEDAGRSDPDRPPKRARLGSSPPDSARTEPHSPTRPNSSPTASPSPQASSASSSFHPAAPAAPGDISPTFTEIMQAYEAASRSTRPSPSAMSPEYPPPSPRSRYAAEPASDDDATWETGVDPAEEREQMPDDAETDDDEDEDDDDASMRTDEPDSPHPGAGPRSTVPPRRGRTPFARRDSMLVVPSSEDGEEDPAFPPPAPAPSSSSRPAARPGSAHPHPLRRTRRSSAHLEELQRVCAALQEEDGADMDLQELEEAMRLVHGLDGWLKESLLRRLAQTAGAPGAGKGKGKSKSKAR</sequence>
<dbReference type="STRING" id="670580.A0A1X6MU13"/>